<evidence type="ECO:0000313" key="1">
    <source>
        <dbReference type="EMBL" id="KAK0661630.1"/>
    </source>
</evidence>
<feature type="non-terminal residue" evidence="1">
    <location>
        <position position="1"/>
    </location>
</feature>
<accession>A0AA39Z0R8</accession>
<gene>
    <name evidence="1" type="ORF">QBC41DRAFT_235765</name>
</gene>
<proteinExistence type="predicted"/>
<sequence length="59" mass="6189">ALAESCPTPGHYACGNQFGAPPPDGTLYVCSVLKEWKFSADCGAPTACVQEDTTRAHCD</sequence>
<dbReference type="Proteomes" id="UP001174997">
    <property type="component" value="Unassembled WGS sequence"/>
</dbReference>
<comment type="caution">
    <text evidence="1">The sequence shown here is derived from an EMBL/GenBank/DDBJ whole genome shotgun (WGS) entry which is preliminary data.</text>
</comment>
<dbReference type="AlphaFoldDB" id="A0AA39Z0R8"/>
<reference evidence="1" key="1">
    <citation type="submission" date="2023-06" db="EMBL/GenBank/DDBJ databases">
        <title>Genome-scale phylogeny and comparative genomics of the fungal order Sordariales.</title>
        <authorList>
            <consortium name="Lawrence Berkeley National Laboratory"/>
            <person name="Hensen N."/>
            <person name="Bonometti L."/>
            <person name="Westerberg I."/>
            <person name="Brannstrom I.O."/>
            <person name="Guillou S."/>
            <person name="Cros-Aarteil S."/>
            <person name="Calhoun S."/>
            <person name="Haridas S."/>
            <person name="Kuo A."/>
            <person name="Mondo S."/>
            <person name="Pangilinan J."/>
            <person name="Riley R."/>
            <person name="Labutti K."/>
            <person name="Andreopoulos B."/>
            <person name="Lipzen A."/>
            <person name="Chen C."/>
            <person name="Yanf M."/>
            <person name="Daum C."/>
            <person name="Ng V."/>
            <person name="Clum A."/>
            <person name="Steindorff A."/>
            <person name="Ohm R."/>
            <person name="Martin F."/>
            <person name="Silar P."/>
            <person name="Natvig D."/>
            <person name="Lalanne C."/>
            <person name="Gautier V."/>
            <person name="Ament-Velasquez S.L."/>
            <person name="Kruys A."/>
            <person name="Hutchinson M.I."/>
            <person name="Powell A.J."/>
            <person name="Barry K."/>
            <person name="Miller A.N."/>
            <person name="Grigoriev I.V."/>
            <person name="Debuchy R."/>
            <person name="Gladieux P."/>
            <person name="Thoren M.H."/>
            <person name="Johannesson H."/>
        </authorList>
    </citation>
    <scope>NUCLEOTIDE SEQUENCE</scope>
    <source>
        <strain evidence="1">CBS 307.81</strain>
    </source>
</reference>
<organism evidence="1 2">
    <name type="scientific">Cercophora samala</name>
    <dbReference type="NCBI Taxonomy" id="330535"/>
    <lineage>
        <taxon>Eukaryota</taxon>
        <taxon>Fungi</taxon>
        <taxon>Dikarya</taxon>
        <taxon>Ascomycota</taxon>
        <taxon>Pezizomycotina</taxon>
        <taxon>Sordariomycetes</taxon>
        <taxon>Sordariomycetidae</taxon>
        <taxon>Sordariales</taxon>
        <taxon>Lasiosphaeriaceae</taxon>
        <taxon>Cercophora</taxon>
    </lineage>
</organism>
<dbReference type="EMBL" id="JAULSY010000150">
    <property type="protein sequence ID" value="KAK0661630.1"/>
    <property type="molecule type" value="Genomic_DNA"/>
</dbReference>
<evidence type="ECO:0000313" key="2">
    <source>
        <dbReference type="Proteomes" id="UP001174997"/>
    </source>
</evidence>
<keyword evidence="2" id="KW-1185">Reference proteome</keyword>
<name>A0AA39Z0R8_9PEZI</name>
<protein>
    <submittedName>
        <fullName evidence="1">Fluoride ion transporter CrcB 1</fullName>
    </submittedName>
</protein>